<organism evidence="8 9">
    <name type="scientific">Actinoallomurus spadix</name>
    <dbReference type="NCBI Taxonomy" id="79912"/>
    <lineage>
        <taxon>Bacteria</taxon>
        <taxon>Bacillati</taxon>
        <taxon>Actinomycetota</taxon>
        <taxon>Actinomycetes</taxon>
        <taxon>Streptosporangiales</taxon>
        <taxon>Thermomonosporaceae</taxon>
        <taxon>Actinoallomurus</taxon>
    </lineage>
</organism>
<proteinExistence type="predicted"/>
<dbReference type="EMBL" id="BAAABM010000016">
    <property type="protein sequence ID" value="GAA0334730.1"/>
    <property type="molecule type" value="Genomic_DNA"/>
</dbReference>
<keyword evidence="5" id="KW-0472">Membrane</keyword>
<feature type="compositionally biased region" description="Low complexity" evidence="6">
    <location>
        <begin position="173"/>
        <end position="196"/>
    </location>
</feature>
<keyword evidence="3" id="KW-0812">Transmembrane</keyword>
<dbReference type="PANTHER" id="PTHR36115">
    <property type="entry name" value="PROLINE-RICH ANTIGEN HOMOLOG-RELATED"/>
    <property type="match status" value="1"/>
</dbReference>
<dbReference type="PANTHER" id="PTHR36115:SF4">
    <property type="entry name" value="MEMBRANE PROTEIN"/>
    <property type="match status" value="1"/>
</dbReference>
<gene>
    <name evidence="8" type="ORF">GCM10010151_25520</name>
</gene>
<feature type="region of interest" description="Disordered" evidence="6">
    <location>
        <begin position="147"/>
        <end position="196"/>
    </location>
</feature>
<dbReference type="InterPro" id="IPR010432">
    <property type="entry name" value="RDD"/>
</dbReference>
<evidence type="ECO:0000256" key="3">
    <source>
        <dbReference type="ARBA" id="ARBA00022692"/>
    </source>
</evidence>
<dbReference type="InterPro" id="IPR051791">
    <property type="entry name" value="Pra-immunoreactive"/>
</dbReference>
<accession>A0ABN0WEH3</accession>
<keyword evidence="4" id="KW-1133">Transmembrane helix</keyword>
<keyword evidence="2" id="KW-1003">Cell membrane</keyword>
<evidence type="ECO:0000256" key="4">
    <source>
        <dbReference type="ARBA" id="ARBA00022989"/>
    </source>
</evidence>
<dbReference type="Proteomes" id="UP001501822">
    <property type="component" value="Unassembled WGS sequence"/>
</dbReference>
<evidence type="ECO:0000259" key="7">
    <source>
        <dbReference type="Pfam" id="PF06271"/>
    </source>
</evidence>
<evidence type="ECO:0000313" key="8">
    <source>
        <dbReference type="EMBL" id="GAA0334730.1"/>
    </source>
</evidence>
<evidence type="ECO:0000313" key="9">
    <source>
        <dbReference type="Proteomes" id="UP001501822"/>
    </source>
</evidence>
<feature type="compositionally biased region" description="Pro residues" evidence="6">
    <location>
        <begin position="152"/>
        <end position="162"/>
    </location>
</feature>
<name>A0ABN0WEH3_9ACTN</name>
<protein>
    <recommendedName>
        <fullName evidence="7">RDD domain-containing protein</fullName>
    </recommendedName>
</protein>
<feature type="domain" description="RDD" evidence="7">
    <location>
        <begin position="10"/>
        <end position="142"/>
    </location>
</feature>
<dbReference type="Pfam" id="PF06271">
    <property type="entry name" value="RDD"/>
    <property type="match status" value="1"/>
</dbReference>
<comment type="caution">
    <text evidence="8">The sequence shown here is derived from an EMBL/GenBank/DDBJ whole genome shotgun (WGS) entry which is preliminary data.</text>
</comment>
<evidence type="ECO:0000256" key="1">
    <source>
        <dbReference type="ARBA" id="ARBA00004651"/>
    </source>
</evidence>
<reference evidence="8 9" key="1">
    <citation type="journal article" date="2019" name="Int. J. Syst. Evol. Microbiol.">
        <title>The Global Catalogue of Microorganisms (GCM) 10K type strain sequencing project: providing services to taxonomists for standard genome sequencing and annotation.</title>
        <authorList>
            <consortium name="The Broad Institute Genomics Platform"/>
            <consortium name="The Broad Institute Genome Sequencing Center for Infectious Disease"/>
            <person name="Wu L."/>
            <person name="Ma J."/>
        </authorList>
    </citation>
    <scope>NUCLEOTIDE SEQUENCE [LARGE SCALE GENOMIC DNA]</scope>
    <source>
        <strain evidence="8 9">JCM 3146</strain>
    </source>
</reference>
<dbReference type="RefSeq" id="WP_252802826.1">
    <property type="nucleotide sequence ID" value="NZ_BAAABM010000016.1"/>
</dbReference>
<evidence type="ECO:0000256" key="6">
    <source>
        <dbReference type="SAM" id="MobiDB-lite"/>
    </source>
</evidence>
<evidence type="ECO:0000256" key="5">
    <source>
        <dbReference type="ARBA" id="ARBA00023136"/>
    </source>
</evidence>
<sequence>MTEEGAGAVAEPSQRLVARIIDTLIVGVPVATGATELFPRQTAQHVAAPIAFAVAFFLYEAVQVAIWGCTVGKRLTGLRVISATGERPTVAQVLVRAAIYALPPAARPVPVLNILAAIFWLAENGLMFEGSYRQALHDRAAGTLVIDVRPSAPGPVEEPPAPGSAREEEPGEPGRVAGPVVEPVVEPVDEPGSQQP</sequence>
<keyword evidence="9" id="KW-1185">Reference proteome</keyword>
<evidence type="ECO:0000256" key="2">
    <source>
        <dbReference type="ARBA" id="ARBA00022475"/>
    </source>
</evidence>
<comment type="subcellular location">
    <subcellularLocation>
        <location evidence="1">Cell membrane</location>
        <topology evidence="1">Multi-pass membrane protein</topology>
    </subcellularLocation>
</comment>